<evidence type="ECO:0000313" key="9">
    <source>
        <dbReference type="EMBL" id="TRY62939.1"/>
    </source>
</evidence>
<evidence type="ECO:0000256" key="2">
    <source>
        <dbReference type="ARBA" id="ARBA00022064"/>
    </source>
</evidence>
<evidence type="ECO:0000256" key="6">
    <source>
        <dbReference type="ARBA" id="ARBA00023098"/>
    </source>
</evidence>
<evidence type="ECO:0000256" key="5">
    <source>
        <dbReference type="ARBA" id="ARBA00022989"/>
    </source>
</evidence>
<keyword evidence="4" id="KW-0256">Endoplasmic reticulum</keyword>
<comment type="subcellular location">
    <subcellularLocation>
        <location evidence="1">Endoplasmic reticulum membrane</location>
        <topology evidence="1">Multi-pass membrane protein</topology>
    </subcellularLocation>
</comment>
<evidence type="ECO:0000256" key="3">
    <source>
        <dbReference type="ARBA" id="ARBA00022692"/>
    </source>
</evidence>
<dbReference type="Proteomes" id="UP000318571">
    <property type="component" value="Chromosome 10"/>
</dbReference>
<keyword evidence="7 8" id="KW-0472">Membrane</keyword>
<accession>A0A553NC45</accession>
<evidence type="ECO:0000313" key="10">
    <source>
        <dbReference type="Proteomes" id="UP000318571"/>
    </source>
</evidence>
<dbReference type="PANTHER" id="PTHR21212">
    <property type="entry name" value="BERNARDINELLI-SEIP CONGENITAL LIPODYSTROPHY 2 HOMOLOG BSCL2 PROTEIN"/>
    <property type="match status" value="1"/>
</dbReference>
<sequence length="280" mass="31597">LHRLVIHALQTAIQVLHIWLRVSLLLAIALKLSIWTNFELFQRYLPNHTHQLHIPLNFIVSNESGLTSTHLQGKVLLTTRPNISMPMVPPSHSILVSGQLYSLSIVLHVPESPPNLTQGMFKMCLNLVNVWGNSTLIAEDPRSSQWSFPDPKFGMCRLGLLKYSSSLVQSISGLIRLPLFMADWDSQGQILTFPVTFSHQENPINPSSHVILTILSPDLEVYDASVILSTQYHGLRYLMFHHPYITSFLLILMGFYAFIALLGVSGMFRLVLTSAVNRYN</sequence>
<feature type="non-terminal residue" evidence="9">
    <location>
        <position position="280"/>
    </location>
</feature>
<feature type="non-terminal residue" evidence="9">
    <location>
        <position position="1"/>
    </location>
</feature>
<reference evidence="9 10" key="1">
    <citation type="journal article" date="2018" name="Nat. Ecol. Evol.">
        <title>Genomic signatures of mitonuclear coevolution across populations of Tigriopus californicus.</title>
        <authorList>
            <person name="Barreto F.S."/>
            <person name="Watson E.T."/>
            <person name="Lima T.G."/>
            <person name="Willett C.S."/>
            <person name="Edmands S."/>
            <person name="Li W."/>
            <person name="Burton R.S."/>
        </authorList>
    </citation>
    <scope>NUCLEOTIDE SEQUENCE [LARGE SCALE GENOMIC DNA]</scope>
    <source>
        <strain evidence="9 10">San Diego</strain>
    </source>
</reference>
<gene>
    <name evidence="9" type="ORF">TCAL_15232</name>
</gene>
<feature type="transmembrane region" description="Helical" evidence="8">
    <location>
        <begin position="248"/>
        <end position="272"/>
    </location>
</feature>
<name>A0A553NC45_TIGCA</name>
<dbReference type="EMBL" id="VCGU01000458">
    <property type="protein sequence ID" value="TRY62939.1"/>
    <property type="molecule type" value="Genomic_DNA"/>
</dbReference>
<dbReference type="InterPro" id="IPR009617">
    <property type="entry name" value="Seipin"/>
</dbReference>
<evidence type="ECO:0000256" key="8">
    <source>
        <dbReference type="SAM" id="Phobius"/>
    </source>
</evidence>
<evidence type="ECO:0000256" key="7">
    <source>
        <dbReference type="ARBA" id="ARBA00023136"/>
    </source>
</evidence>
<dbReference type="AlphaFoldDB" id="A0A553NC45"/>
<keyword evidence="10" id="KW-1185">Reference proteome</keyword>
<dbReference type="GO" id="GO:0005789">
    <property type="term" value="C:endoplasmic reticulum membrane"/>
    <property type="evidence" value="ECO:0007669"/>
    <property type="project" value="UniProtKB-SubCell"/>
</dbReference>
<dbReference type="STRING" id="6832.A0A553NC45"/>
<protein>
    <recommendedName>
        <fullName evidence="2">Seipin</fullName>
    </recommendedName>
</protein>
<dbReference type="Pfam" id="PF06775">
    <property type="entry name" value="Seipin"/>
    <property type="match status" value="1"/>
</dbReference>
<keyword evidence="5 8" id="KW-1133">Transmembrane helix</keyword>
<evidence type="ECO:0000256" key="1">
    <source>
        <dbReference type="ARBA" id="ARBA00004477"/>
    </source>
</evidence>
<evidence type="ECO:0000256" key="4">
    <source>
        <dbReference type="ARBA" id="ARBA00022824"/>
    </source>
</evidence>
<dbReference type="GO" id="GO:0006629">
    <property type="term" value="P:lipid metabolic process"/>
    <property type="evidence" value="ECO:0007669"/>
    <property type="project" value="UniProtKB-KW"/>
</dbReference>
<dbReference type="PANTHER" id="PTHR21212:SF0">
    <property type="entry name" value="SEIPIN"/>
    <property type="match status" value="1"/>
</dbReference>
<dbReference type="GO" id="GO:0140042">
    <property type="term" value="P:lipid droplet formation"/>
    <property type="evidence" value="ECO:0007669"/>
    <property type="project" value="UniProtKB-ARBA"/>
</dbReference>
<keyword evidence="3 8" id="KW-0812">Transmembrane</keyword>
<dbReference type="CDD" id="cd23995">
    <property type="entry name" value="Seipin_BSCL2_like"/>
    <property type="match status" value="1"/>
</dbReference>
<keyword evidence="6" id="KW-0443">Lipid metabolism</keyword>
<proteinExistence type="predicted"/>
<organism evidence="9 10">
    <name type="scientific">Tigriopus californicus</name>
    <name type="common">Marine copepod</name>
    <dbReference type="NCBI Taxonomy" id="6832"/>
    <lineage>
        <taxon>Eukaryota</taxon>
        <taxon>Metazoa</taxon>
        <taxon>Ecdysozoa</taxon>
        <taxon>Arthropoda</taxon>
        <taxon>Crustacea</taxon>
        <taxon>Multicrustacea</taxon>
        <taxon>Hexanauplia</taxon>
        <taxon>Copepoda</taxon>
        <taxon>Harpacticoida</taxon>
        <taxon>Harpacticidae</taxon>
        <taxon>Tigriopus</taxon>
    </lineage>
</organism>
<comment type="caution">
    <text evidence="9">The sequence shown here is derived from an EMBL/GenBank/DDBJ whole genome shotgun (WGS) entry which is preliminary data.</text>
</comment>